<evidence type="ECO:0000259" key="2">
    <source>
        <dbReference type="Pfam" id="PF02608"/>
    </source>
</evidence>
<accession>A0A644Z592</accession>
<protein>
    <recommendedName>
        <fullName evidence="2">ABC transporter substrate-binding protein PnrA-like domain-containing protein</fullName>
    </recommendedName>
</protein>
<gene>
    <name evidence="3" type="ORF">SDC9_79844</name>
</gene>
<dbReference type="EMBL" id="VSSQ01006608">
    <property type="protein sequence ID" value="MPM33274.1"/>
    <property type="molecule type" value="Genomic_DNA"/>
</dbReference>
<dbReference type="PANTHER" id="PTHR43208">
    <property type="entry name" value="ABC TRANSPORTER SUBSTRATE-BINDING PROTEIN"/>
    <property type="match status" value="1"/>
</dbReference>
<evidence type="ECO:0000256" key="1">
    <source>
        <dbReference type="ARBA" id="ARBA00022729"/>
    </source>
</evidence>
<dbReference type="GO" id="GO:0005886">
    <property type="term" value="C:plasma membrane"/>
    <property type="evidence" value="ECO:0007669"/>
    <property type="project" value="InterPro"/>
</dbReference>
<dbReference type="AlphaFoldDB" id="A0A644Z592"/>
<feature type="domain" description="ABC transporter substrate-binding protein PnrA-like" evidence="2">
    <location>
        <begin position="22"/>
        <end position="199"/>
    </location>
</feature>
<dbReference type="PANTHER" id="PTHR43208:SF1">
    <property type="entry name" value="ABC TRANSPORTER SUBSTRATE-BINDING PROTEIN"/>
    <property type="match status" value="1"/>
</dbReference>
<proteinExistence type="predicted"/>
<sequence>MTGDAAALTGLANFKNAFNYTYESRYVSGVVAGMKLAELVKDGKVGAANKNADGTIKIGYVGAYPYAEVVSGYTGFYLGVKSVVENVSMSVTYTNSWYDPTAEAEAANSLVAAGSIIVSQHADSTGAPSACEAALKSGTTVYCVGYNVDMLSVAPTSALTSAQNDWSIYYTFAFDKLLKGEEIPTDWAQGYTVGAVHISTLGPSCAAGTAEKVAEVESALKAGSLNVFDTSKFTVGGEAVTTYMAIDTDGDWVGDTGEAISDGVFHESTLRSAPYFGLRIDGITELNAQ</sequence>
<dbReference type="Pfam" id="PF02608">
    <property type="entry name" value="Bmp"/>
    <property type="match status" value="1"/>
</dbReference>
<organism evidence="3">
    <name type="scientific">bioreactor metagenome</name>
    <dbReference type="NCBI Taxonomy" id="1076179"/>
    <lineage>
        <taxon>unclassified sequences</taxon>
        <taxon>metagenomes</taxon>
        <taxon>ecological metagenomes</taxon>
    </lineage>
</organism>
<dbReference type="InterPro" id="IPR052910">
    <property type="entry name" value="ABC-Purine-Binding"/>
</dbReference>
<dbReference type="Gene3D" id="3.40.50.2300">
    <property type="match status" value="1"/>
</dbReference>
<keyword evidence="1" id="KW-0732">Signal</keyword>
<evidence type="ECO:0000313" key="3">
    <source>
        <dbReference type="EMBL" id="MPM33274.1"/>
    </source>
</evidence>
<reference evidence="3" key="1">
    <citation type="submission" date="2019-08" db="EMBL/GenBank/DDBJ databases">
        <authorList>
            <person name="Kucharzyk K."/>
            <person name="Murdoch R.W."/>
            <person name="Higgins S."/>
            <person name="Loffler F."/>
        </authorList>
    </citation>
    <scope>NUCLEOTIDE SEQUENCE</scope>
</reference>
<dbReference type="InterPro" id="IPR003760">
    <property type="entry name" value="PnrA-like"/>
</dbReference>
<name>A0A644Z592_9ZZZZ</name>
<comment type="caution">
    <text evidence="3">The sequence shown here is derived from an EMBL/GenBank/DDBJ whole genome shotgun (WGS) entry which is preliminary data.</text>
</comment>